<protein>
    <submittedName>
        <fullName evidence="3">Conserved hypothetical plastid protein Ycf37</fullName>
    </submittedName>
</protein>
<evidence type="ECO:0000256" key="1">
    <source>
        <dbReference type="PROSITE-ProRule" id="PRU00339"/>
    </source>
</evidence>
<organism evidence="3">
    <name type="scientific">Aureoumbra lagunensis</name>
    <dbReference type="NCBI Taxonomy" id="44058"/>
    <lineage>
        <taxon>Eukaryota</taxon>
        <taxon>Sar</taxon>
        <taxon>Stramenopiles</taxon>
        <taxon>Ochrophyta</taxon>
        <taxon>Pelagophyceae</taxon>
        <taxon>Pelagomonadales</taxon>
        <taxon>Aureoumbra</taxon>
    </lineage>
</organism>
<dbReference type="Pfam" id="PF13374">
    <property type="entry name" value="TPR_10"/>
    <property type="match status" value="1"/>
</dbReference>
<dbReference type="InterPro" id="IPR011990">
    <property type="entry name" value="TPR-like_helical_dom_sf"/>
</dbReference>
<feature type="repeat" description="TPR" evidence="1">
    <location>
        <begin position="91"/>
        <end position="124"/>
    </location>
</feature>
<accession>C6KJ33</accession>
<dbReference type="EMBL" id="GQ231542">
    <property type="protein sequence ID" value="ACS36989.1"/>
    <property type="molecule type" value="Genomic_DNA"/>
</dbReference>
<name>C6KJ33_9STRA</name>
<keyword evidence="2" id="KW-1133">Transmembrane helix</keyword>
<geneLocation type="chloroplast" evidence="3"/>
<reference evidence="3" key="1">
    <citation type="journal article" date="2010" name="J. Phycol.">
        <title>Analyses of the complete chloroplast genome sequences of two members of the pelagophyceae: Aureococcus anophagefferens CCMP1984 and Aureoumbra lagunensis CCMP1507.</title>
        <authorList>
            <person name="Ong H.C."/>
            <person name="Wilhelm S.W."/>
            <person name="Gobler C.J."/>
            <person name="Bullerjahn G."/>
            <person name="Jacobs M.A."/>
            <person name="McKay J."/>
            <person name="Sims E.H."/>
            <person name="Gillett W.G."/>
            <person name="Zhou Y."/>
            <person name="Haugen E."/>
            <person name="Rocap G."/>
            <person name="Cattolico R.A."/>
        </authorList>
    </citation>
    <scope>NUCLEOTIDE SEQUENCE</scope>
    <source>
        <strain evidence="3">CCMP 1507</strain>
    </source>
</reference>
<sequence>MELILAKLYLILVFSVLVLITIFLAFQINLKQNLEKKLTTLKQQTNQNADAYESQFKLGQIYLRKKLYSKAIKEFRECFTKWDKNDRLGLASLLNTLGFTYYQLKEFNIAAYYYKTALTLAPDYFTSLSNLAYLYQQQGQLQELNNIYQQMFKLAPDNKKTQELREYLEKRLIKSG</sequence>
<keyword evidence="2" id="KW-0472">Membrane</keyword>
<gene>
    <name evidence="3" type="primary">ycf37</name>
    <name evidence="3" type="ORF">AulaCp101</name>
</gene>
<dbReference type="Pfam" id="PF13424">
    <property type="entry name" value="TPR_12"/>
    <property type="match status" value="1"/>
</dbReference>
<feature type="transmembrane region" description="Helical" evidence="2">
    <location>
        <begin position="6"/>
        <end position="26"/>
    </location>
</feature>
<dbReference type="Gene3D" id="1.25.40.10">
    <property type="entry name" value="Tetratricopeptide repeat domain"/>
    <property type="match status" value="1"/>
</dbReference>
<dbReference type="GeneID" id="8097429"/>
<keyword evidence="3" id="KW-0934">Plastid</keyword>
<keyword evidence="3" id="KW-0150">Chloroplast</keyword>
<dbReference type="SUPFAM" id="SSF48452">
    <property type="entry name" value="TPR-like"/>
    <property type="match status" value="1"/>
</dbReference>
<evidence type="ECO:0000313" key="3">
    <source>
        <dbReference type="EMBL" id="ACS36989.1"/>
    </source>
</evidence>
<proteinExistence type="predicted"/>
<dbReference type="SMART" id="SM00028">
    <property type="entry name" value="TPR"/>
    <property type="match status" value="3"/>
</dbReference>
<dbReference type="PROSITE" id="PS50005">
    <property type="entry name" value="TPR"/>
    <property type="match status" value="2"/>
</dbReference>
<dbReference type="InterPro" id="IPR019734">
    <property type="entry name" value="TPR_rpt"/>
</dbReference>
<keyword evidence="2" id="KW-0812">Transmembrane</keyword>
<keyword evidence="1" id="KW-0802">TPR repeat</keyword>
<dbReference type="AlphaFoldDB" id="C6KJ33"/>
<dbReference type="RefSeq" id="YP_003002277.1">
    <property type="nucleotide sequence ID" value="NC_012903.1"/>
</dbReference>
<feature type="repeat" description="TPR" evidence="1">
    <location>
        <begin position="125"/>
        <end position="158"/>
    </location>
</feature>
<evidence type="ECO:0000256" key="2">
    <source>
        <dbReference type="SAM" id="Phobius"/>
    </source>
</evidence>